<dbReference type="PROSITE" id="PS51257">
    <property type="entry name" value="PROKAR_LIPOPROTEIN"/>
    <property type="match status" value="1"/>
</dbReference>
<dbReference type="InterPro" id="IPR021765">
    <property type="entry name" value="UstYa-like"/>
</dbReference>
<protein>
    <recommendedName>
        <fullName evidence="5">Cyclochlorotine biosynthesis protein O</fullName>
    </recommendedName>
</protein>
<keyword evidence="2" id="KW-0812">Transmembrane</keyword>
<dbReference type="AlphaFoldDB" id="A0A8H4R9L5"/>
<accession>A0A8H4R9L5</accession>
<gene>
    <name evidence="3" type="ORF">G7Y89_g12175</name>
</gene>
<reference evidence="3 4" key="1">
    <citation type="submission" date="2020-03" db="EMBL/GenBank/DDBJ databases">
        <title>Draft Genome Sequence of Cudoniella acicularis.</title>
        <authorList>
            <person name="Buettner E."/>
            <person name="Kellner H."/>
        </authorList>
    </citation>
    <scope>NUCLEOTIDE SEQUENCE [LARGE SCALE GENOMIC DNA]</scope>
    <source>
        <strain evidence="3 4">DSM 108380</strain>
    </source>
</reference>
<sequence length="267" mass="31451">MRDLPDESHADKRHKRRSTGFCQLWIAFAFGCISTYTIFASLGTQPKLPGFKYRMRPTPEHVAIYTEEELQSFSRNRLSGRYWQIADEKTESRVFNGSPSYKSEFKGPPSPQVDATWSQYWKVWSFWATPEEIGKTKEDLAAEFVVEMPKSNDEGTKHMVMNEAVHQLHCLYNLYRATNFDYYEEEARFARLHPQVWHSRVDHCLDILRQKLECDWDPSLIAFKWTNETDPVPDFNVQHECRSRDSLLDLISSREIREYPSKPVEVI</sequence>
<dbReference type="PANTHER" id="PTHR33365">
    <property type="entry name" value="YALI0B05434P"/>
    <property type="match status" value="1"/>
</dbReference>
<dbReference type="GO" id="GO:0043386">
    <property type="term" value="P:mycotoxin biosynthetic process"/>
    <property type="evidence" value="ECO:0007669"/>
    <property type="project" value="InterPro"/>
</dbReference>
<evidence type="ECO:0000313" key="3">
    <source>
        <dbReference type="EMBL" id="KAF4625982.1"/>
    </source>
</evidence>
<keyword evidence="2" id="KW-1133">Transmembrane helix</keyword>
<evidence type="ECO:0000313" key="4">
    <source>
        <dbReference type="Proteomes" id="UP000566819"/>
    </source>
</evidence>
<evidence type="ECO:0000256" key="1">
    <source>
        <dbReference type="ARBA" id="ARBA00035112"/>
    </source>
</evidence>
<keyword evidence="2" id="KW-0472">Membrane</keyword>
<dbReference type="EMBL" id="JAAMPI010001249">
    <property type="protein sequence ID" value="KAF4625982.1"/>
    <property type="molecule type" value="Genomic_DNA"/>
</dbReference>
<proteinExistence type="inferred from homology"/>
<comment type="caution">
    <text evidence="3">The sequence shown here is derived from an EMBL/GenBank/DDBJ whole genome shotgun (WGS) entry which is preliminary data.</text>
</comment>
<dbReference type="Pfam" id="PF11807">
    <property type="entry name" value="UstYa"/>
    <property type="match status" value="1"/>
</dbReference>
<dbReference type="Proteomes" id="UP000566819">
    <property type="component" value="Unassembled WGS sequence"/>
</dbReference>
<comment type="similarity">
    <text evidence="1">Belongs to the ustYa family.</text>
</comment>
<dbReference type="PANTHER" id="PTHR33365:SF12">
    <property type="entry name" value="TAT PATHWAY SIGNAL SEQUENCE"/>
    <property type="match status" value="1"/>
</dbReference>
<dbReference type="OrthoDB" id="3687641at2759"/>
<evidence type="ECO:0008006" key="5">
    <source>
        <dbReference type="Google" id="ProtNLM"/>
    </source>
</evidence>
<keyword evidence="4" id="KW-1185">Reference proteome</keyword>
<feature type="transmembrane region" description="Helical" evidence="2">
    <location>
        <begin position="21"/>
        <end position="42"/>
    </location>
</feature>
<organism evidence="3 4">
    <name type="scientific">Cudoniella acicularis</name>
    <dbReference type="NCBI Taxonomy" id="354080"/>
    <lineage>
        <taxon>Eukaryota</taxon>
        <taxon>Fungi</taxon>
        <taxon>Dikarya</taxon>
        <taxon>Ascomycota</taxon>
        <taxon>Pezizomycotina</taxon>
        <taxon>Leotiomycetes</taxon>
        <taxon>Helotiales</taxon>
        <taxon>Tricladiaceae</taxon>
        <taxon>Cudoniella</taxon>
    </lineage>
</organism>
<evidence type="ECO:0000256" key="2">
    <source>
        <dbReference type="SAM" id="Phobius"/>
    </source>
</evidence>
<name>A0A8H4R9L5_9HELO</name>